<accession>A0AAW1CSR5</accession>
<proteinExistence type="predicted"/>
<gene>
    <name evidence="1" type="ORF">O3M35_002630</name>
</gene>
<dbReference type="EMBL" id="JAPXFL010000011">
    <property type="protein sequence ID" value="KAK9499617.1"/>
    <property type="molecule type" value="Genomic_DNA"/>
</dbReference>
<evidence type="ECO:0000313" key="2">
    <source>
        <dbReference type="Proteomes" id="UP001461498"/>
    </source>
</evidence>
<reference evidence="1 2" key="1">
    <citation type="submission" date="2022-12" db="EMBL/GenBank/DDBJ databases">
        <title>Chromosome-level genome assembly of true bugs.</title>
        <authorList>
            <person name="Ma L."/>
            <person name="Li H."/>
        </authorList>
    </citation>
    <scope>NUCLEOTIDE SEQUENCE [LARGE SCALE GENOMIC DNA]</scope>
    <source>
        <strain evidence="1">Lab_2022b</strain>
    </source>
</reference>
<evidence type="ECO:0000313" key="1">
    <source>
        <dbReference type="EMBL" id="KAK9499617.1"/>
    </source>
</evidence>
<dbReference type="AlphaFoldDB" id="A0AAW1CSR5"/>
<protein>
    <submittedName>
        <fullName evidence="1">Uncharacterized protein</fullName>
    </submittedName>
</protein>
<dbReference type="Proteomes" id="UP001461498">
    <property type="component" value="Unassembled WGS sequence"/>
</dbReference>
<keyword evidence="2" id="KW-1185">Reference proteome</keyword>
<comment type="caution">
    <text evidence="1">The sequence shown here is derived from an EMBL/GenBank/DDBJ whole genome shotgun (WGS) entry which is preliminary data.</text>
</comment>
<sequence>MQLFAFGTTLRRTNYIKISNQSDQQCFQQNSSKLQILCLPYNQNGFSQLKNFSNLRKT</sequence>
<organism evidence="1 2">
    <name type="scientific">Rhynocoris fuscipes</name>
    <dbReference type="NCBI Taxonomy" id="488301"/>
    <lineage>
        <taxon>Eukaryota</taxon>
        <taxon>Metazoa</taxon>
        <taxon>Ecdysozoa</taxon>
        <taxon>Arthropoda</taxon>
        <taxon>Hexapoda</taxon>
        <taxon>Insecta</taxon>
        <taxon>Pterygota</taxon>
        <taxon>Neoptera</taxon>
        <taxon>Paraneoptera</taxon>
        <taxon>Hemiptera</taxon>
        <taxon>Heteroptera</taxon>
        <taxon>Panheteroptera</taxon>
        <taxon>Cimicomorpha</taxon>
        <taxon>Reduviidae</taxon>
        <taxon>Harpactorinae</taxon>
        <taxon>Harpactorini</taxon>
        <taxon>Rhynocoris</taxon>
    </lineage>
</organism>
<name>A0AAW1CSR5_9HEMI</name>